<dbReference type="SMART" id="SM00214">
    <property type="entry name" value="VWC"/>
    <property type="match status" value="4"/>
</dbReference>
<dbReference type="Pfam" id="PF13385">
    <property type="entry name" value="Laminin_G_3"/>
    <property type="match status" value="1"/>
</dbReference>
<dbReference type="SUPFAM" id="SSF49899">
    <property type="entry name" value="Concanavalin A-like lectins/glucanases"/>
    <property type="match status" value="1"/>
</dbReference>
<name>A0A9P0BAL0_BRAAE</name>
<dbReference type="Gene3D" id="2.10.25.10">
    <property type="entry name" value="Laminin"/>
    <property type="match status" value="5"/>
</dbReference>
<dbReference type="PROSITE" id="PS50184">
    <property type="entry name" value="VWFC_2"/>
    <property type="match status" value="3"/>
</dbReference>
<dbReference type="Pfam" id="PF00093">
    <property type="entry name" value="VWC"/>
    <property type="match status" value="2"/>
</dbReference>
<dbReference type="GO" id="GO:0048513">
    <property type="term" value="P:animal organ development"/>
    <property type="evidence" value="ECO:0007669"/>
    <property type="project" value="UniProtKB-ARBA"/>
</dbReference>
<dbReference type="PROSITE" id="PS00010">
    <property type="entry name" value="ASX_HYDROXYL"/>
    <property type="match status" value="4"/>
</dbReference>
<dbReference type="GO" id="GO:0005615">
    <property type="term" value="C:extracellular space"/>
    <property type="evidence" value="ECO:0007669"/>
    <property type="project" value="TreeGrafter"/>
</dbReference>
<dbReference type="PROSITE" id="PS00022">
    <property type="entry name" value="EGF_1"/>
    <property type="match status" value="1"/>
</dbReference>
<feature type="domain" description="VWFC" evidence="11">
    <location>
        <begin position="346"/>
        <end position="409"/>
    </location>
</feature>
<dbReference type="SMART" id="SM00282">
    <property type="entry name" value="LamG"/>
    <property type="match status" value="1"/>
</dbReference>
<feature type="domain" description="EGF-like" evidence="10">
    <location>
        <begin position="456"/>
        <end position="496"/>
    </location>
</feature>
<keyword evidence="5 7" id="KW-1015">Disulfide bond</keyword>
<evidence type="ECO:0000313" key="12">
    <source>
        <dbReference type="EMBL" id="CAH0560229.1"/>
    </source>
</evidence>
<dbReference type="EMBL" id="OV121138">
    <property type="protein sequence ID" value="CAH0560229.1"/>
    <property type="molecule type" value="Genomic_DNA"/>
</dbReference>
<dbReference type="PROSITE" id="PS01186">
    <property type="entry name" value="EGF_2"/>
    <property type="match status" value="3"/>
</dbReference>
<dbReference type="CDD" id="cd00054">
    <property type="entry name" value="EGF_CA"/>
    <property type="match status" value="4"/>
</dbReference>
<dbReference type="FunFam" id="2.10.25.10:FF:000653">
    <property type="entry name" value="Putative Fibrillin-1"/>
    <property type="match status" value="1"/>
</dbReference>
<evidence type="ECO:0000256" key="1">
    <source>
        <dbReference type="ARBA" id="ARBA00022536"/>
    </source>
</evidence>
<feature type="disulfide bond" evidence="7">
    <location>
        <begin position="517"/>
        <end position="526"/>
    </location>
</feature>
<evidence type="ECO:0000256" key="7">
    <source>
        <dbReference type="PROSITE-ProRule" id="PRU00076"/>
    </source>
</evidence>
<evidence type="ECO:0000313" key="13">
    <source>
        <dbReference type="Proteomes" id="UP001154078"/>
    </source>
</evidence>
<feature type="domain" description="EGF-like" evidence="10">
    <location>
        <begin position="410"/>
        <end position="455"/>
    </location>
</feature>
<dbReference type="InterPro" id="IPR009030">
    <property type="entry name" value="Growth_fac_rcpt_cys_sf"/>
</dbReference>
<dbReference type="GO" id="GO:0030154">
    <property type="term" value="P:cell differentiation"/>
    <property type="evidence" value="ECO:0007669"/>
    <property type="project" value="UniProtKB-ARBA"/>
</dbReference>
<dbReference type="InterPro" id="IPR049883">
    <property type="entry name" value="NOTCH1_EGF-like"/>
</dbReference>
<dbReference type="SUPFAM" id="SSF57603">
    <property type="entry name" value="FnI-like domain"/>
    <property type="match status" value="3"/>
</dbReference>
<dbReference type="GO" id="GO:0005509">
    <property type="term" value="F:calcium ion binding"/>
    <property type="evidence" value="ECO:0007669"/>
    <property type="project" value="InterPro"/>
</dbReference>
<dbReference type="PROSITE" id="PS01208">
    <property type="entry name" value="VWFC_1"/>
    <property type="match status" value="2"/>
</dbReference>
<dbReference type="PROSITE" id="PS50026">
    <property type="entry name" value="EGF_3"/>
    <property type="match status" value="5"/>
</dbReference>
<feature type="coiled-coil region" evidence="8">
    <location>
        <begin position="249"/>
        <end position="283"/>
    </location>
</feature>
<evidence type="ECO:0000256" key="9">
    <source>
        <dbReference type="SAM" id="SignalP"/>
    </source>
</evidence>
<keyword evidence="1 7" id="KW-0245">EGF-like domain</keyword>
<dbReference type="Pfam" id="PF23334">
    <property type="entry name" value="VWC2L_2nd"/>
    <property type="match status" value="1"/>
</dbReference>
<dbReference type="Gene3D" id="6.20.200.20">
    <property type="match status" value="2"/>
</dbReference>
<dbReference type="Pfam" id="PF07645">
    <property type="entry name" value="EGF_CA"/>
    <property type="match status" value="3"/>
</dbReference>
<reference evidence="12" key="1">
    <citation type="submission" date="2021-12" db="EMBL/GenBank/DDBJ databases">
        <authorList>
            <person name="King R."/>
        </authorList>
    </citation>
    <scope>NUCLEOTIDE SEQUENCE</scope>
</reference>
<proteinExistence type="predicted"/>
<dbReference type="CDD" id="cd00110">
    <property type="entry name" value="LamG"/>
    <property type="match status" value="1"/>
</dbReference>
<dbReference type="PANTHER" id="PTHR24042:SF5">
    <property type="entry name" value="EGF-LIKE CALCIUM-BINDING DOMAIN-CONTAINING PROTEIN"/>
    <property type="match status" value="1"/>
</dbReference>
<dbReference type="InterPro" id="IPR000742">
    <property type="entry name" value="EGF"/>
</dbReference>
<dbReference type="SMART" id="SM00210">
    <property type="entry name" value="TSPN"/>
    <property type="match status" value="1"/>
</dbReference>
<evidence type="ECO:0000259" key="11">
    <source>
        <dbReference type="PROSITE" id="PS50184"/>
    </source>
</evidence>
<evidence type="ECO:0000256" key="2">
    <source>
        <dbReference type="ARBA" id="ARBA00022729"/>
    </source>
</evidence>
<evidence type="ECO:0000256" key="8">
    <source>
        <dbReference type="SAM" id="Coils"/>
    </source>
</evidence>
<keyword evidence="4" id="KW-0106">Calcium</keyword>
<dbReference type="InterPro" id="IPR001791">
    <property type="entry name" value="Laminin_G"/>
</dbReference>
<organism evidence="12 13">
    <name type="scientific">Brassicogethes aeneus</name>
    <name type="common">Rape pollen beetle</name>
    <name type="synonym">Meligethes aeneus</name>
    <dbReference type="NCBI Taxonomy" id="1431903"/>
    <lineage>
        <taxon>Eukaryota</taxon>
        <taxon>Metazoa</taxon>
        <taxon>Ecdysozoa</taxon>
        <taxon>Arthropoda</taxon>
        <taxon>Hexapoda</taxon>
        <taxon>Insecta</taxon>
        <taxon>Pterygota</taxon>
        <taxon>Neoptera</taxon>
        <taxon>Endopterygota</taxon>
        <taxon>Coleoptera</taxon>
        <taxon>Polyphaga</taxon>
        <taxon>Cucujiformia</taxon>
        <taxon>Nitidulidae</taxon>
        <taxon>Meligethinae</taxon>
        <taxon>Brassicogethes</taxon>
    </lineage>
</organism>
<dbReference type="InterPro" id="IPR000152">
    <property type="entry name" value="EGF-type_Asp/Asn_hydroxyl_site"/>
</dbReference>
<gene>
    <name evidence="12" type="ORF">MELIAE_LOCUS10017</name>
</gene>
<dbReference type="InterPro" id="IPR001881">
    <property type="entry name" value="EGF-like_Ca-bd_dom"/>
</dbReference>
<evidence type="ECO:0000256" key="3">
    <source>
        <dbReference type="ARBA" id="ARBA00022737"/>
    </source>
</evidence>
<feature type="domain" description="EGF-like" evidence="10">
    <location>
        <begin position="576"/>
        <end position="614"/>
    </location>
</feature>
<dbReference type="Gene3D" id="2.60.120.200">
    <property type="match status" value="1"/>
</dbReference>
<feature type="domain" description="EGF-like" evidence="10">
    <location>
        <begin position="497"/>
        <end position="527"/>
    </location>
</feature>
<dbReference type="OrthoDB" id="6516201at2759"/>
<keyword evidence="13" id="KW-1185">Reference proteome</keyword>
<feature type="chain" id="PRO_5040364149" evidence="9">
    <location>
        <begin position="24"/>
        <end position="911"/>
    </location>
</feature>
<dbReference type="SMART" id="SM00179">
    <property type="entry name" value="EGF_CA"/>
    <property type="match status" value="4"/>
</dbReference>
<evidence type="ECO:0000256" key="4">
    <source>
        <dbReference type="ARBA" id="ARBA00022837"/>
    </source>
</evidence>
<dbReference type="SUPFAM" id="SSF57184">
    <property type="entry name" value="Growth factor receptor domain"/>
    <property type="match status" value="1"/>
</dbReference>
<dbReference type="GO" id="GO:0009653">
    <property type="term" value="P:anatomical structure morphogenesis"/>
    <property type="evidence" value="ECO:0007669"/>
    <property type="project" value="UniProtKB-ARBA"/>
</dbReference>
<feature type="domain" description="VWFC" evidence="11">
    <location>
        <begin position="692"/>
        <end position="751"/>
    </location>
</feature>
<dbReference type="SMART" id="SM00181">
    <property type="entry name" value="EGF"/>
    <property type="match status" value="5"/>
</dbReference>
<evidence type="ECO:0000259" key="10">
    <source>
        <dbReference type="PROSITE" id="PS50026"/>
    </source>
</evidence>
<sequence length="911" mass="101049">MGRGTILVGPWTILIYWLAFATGLDPTGLLQASSSGYAGQTIDLLEKLGLHNTTWAGVTLAPGPPQLRPAYYLQGDFRDLKLPPSAFQQVADLLRRSPEFTIAAWLRQETGNSGTIVSIAHGMNRYLELASSGRKNQIRLHYTSRVDSKVYVETFPFKLADNVWHHVAVSVSGSQVELIVDCHPMYKRLMRPGAPERNFSDPQQLWLGQRNKHYYYKGAMQDVKVIGGPHGYLLTCPELDSTCPTCGQFSLLQSTVQELTRHLQELSERLIAAEGRISTLEDCDCQKSCHDEQDGTIHADGATWQRNCDLCSCTHGKIQCHPVECPEVHCKHPVKLKEDCCYSCLKHCFLNDQFFDHGEVVTVKKCVECECKDGSMDCNRINPETACPKLTCPPELQFSVPDNCCKFCPDIDECQQEGGLEGHHCHQNTVCVNTPGSYKCECLEGYRSLDKFNCVEEDECSTRKHKCDENADCINTQGSYHCVCKDGYKGDGYLCEAVCNQTCLNGGICSSPGKCRCPNGYMGSSCEKDVNECEMNLHRCTETSECVNMIGWYYCKCKKGYQSRISNNNLGTLCEDVDECKEKQHTCHQSAKCVNTNGRYKCECDATIKLNTSAVTVSPVGGNECRMSCAYGGGEVPDGSSVPPTAALDAATSKCERCTCTKGVMECERRRCDCAQPGAADDECCPQCSARFSCRHQELTEVVLRHGEQWSYQCQTCECEYGEVDCWDMRCPPLLCDNPVTSSGDCCPHCGDPCPMGNVSGTGQQCVYMGRMYESGAQFADPNDTCVTCNCKVPFCAELVSNTACCVHRTEHYAAVILTIAATINTPWDLMDWWPATRRPPPRDEPRRRGAHPWRLLRLLEWLLAAATSSRLRRRSKGAEAAFAPPDGGIYIPGRGAFSTRCDDVTSEQSL</sequence>
<evidence type="ECO:0000256" key="6">
    <source>
        <dbReference type="ARBA" id="ARBA00023180"/>
    </source>
</evidence>
<dbReference type="Pfam" id="PF12947">
    <property type="entry name" value="EGF_3"/>
    <property type="match status" value="1"/>
</dbReference>
<dbReference type="InterPro" id="IPR013320">
    <property type="entry name" value="ConA-like_dom_sf"/>
</dbReference>
<dbReference type="InterPro" id="IPR024731">
    <property type="entry name" value="NELL2-like_EGF"/>
</dbReference>
<dbReference type="InterPro" id="IPR001007">
    <property type="entry name" value="VWF_dom"/>
</dbReference>
<dbReference type="AlphaFoldDB" id="A0A9P0BAL0"/>
<dbReference type="FunFam" id="2.10.25.10:FF:000038">
    <property type="entry name" value="Fibrillin 2"/>
    <property type="match status" value="3"/>
</dbReference>
<keyword evidence="6" id="KW-0325">Glycoprotein</keyword>
<dbReference type="PANTHER" id="PTHR24042">
    <property type="entry name" value="NEL HOMOLOG"/>
    <property type="match status" value="1"/>
</dbReference>
<dbReference type="GO" id="GO:0008201">
    <property type="term" value="F:heparin binding"/>
    <property type="evidence" value="ECO:0007669"/>
    <property type="project" value="TreeGrafter"/>
</dbReference>
<feature type="domain" description="EGF-like" evidence="10">
    <location>
        <begin position="529"/>
        <end position="567"/>
    </location>
</feature>
<dbReference type="InterPro" id="IPR018097">
    <property type="entry name" value="EGF_Ca-bd_CS"/>
</dbReference>
<evidence type="ECO:0000256" key="5">
    <source>
        <dbReference type="ARBA" id="ARBA00023157"/>
    </source>
</evidence>
<keyword evidence="3" id="KW-0677">Repeat</keyword>
<dbReference type="InterPro" id="IPR051586">
    <property type="entry name" value="PKC-binding_NELL"/>
</dbReference>
<feature type="disulfide bond" evidence="7">
    <location>
        <begin position="499"/>
        <end position="509"/>
    </location>
</feature>
<feature type="signal peptide" evidence="9">
    <location>
        <begin position="1"/>
        <end position="23"/>
    </location>
</feature>
<keyword evidence="2 9" id="KW-0732">Signal</keyword>
<dbReference type="InterPro" id="IPR048287">
    <property type="entry name" value="TSPN-like_N"/>
</dbReference>
<protein>
    <submittedName>
        <fullName evidence="12">Uncharacterized protein</fullName>
    </submittedName>
</protein>
<dbReference type="PROSITE" id="PS01187">
    <property type="entry name" value="EGF_CA"/>
    <property type="match status" value="3"/>
</dbReference>
<accession>A0A9P0BAL0</accession>
<dbReference type="SUPFAM" id="SSF57196">
    <property type="entry name" value="EGF/Laminin"/>
    <property type="match status" value="2"/>
</dbReference>
<feature type="domain" description="VWFC" evidence="11">
    <location>
        <begin position="287"/>
        <end position="345"/>
    </location>
</feature>
<dbReference type="Proteomes" id="UP001154078">
    <property type="component" value="Chromosome 7"/>
</dbReference>
<keyword evidence="8" id="KW-0175">Coiled coil</keyword>
<comment type="caution">
    <text evidence="7">Lacks conserved residue(s) required for the propagation of feature annotation.</text>
</comment>